<dbReference type="SUPFAM" id="SSF52309">
    <property type="entry name" value="N-(deoxy)ribosyltransferase-like"/>
    <property type="match status" value="1"/>
</dbReference>
<comment type="caution">
    <text evidence="1">The sequence shown here is derived from an EMBL/GenBank/DDBJ whole genome shotgun (WGS) entry which is preliminary data.</text>
</comment>
<dbReference type="Proteomes" id="UP000054717">
    <property type="component" value="Unassembled WGS sequence"/>
</dbReference>
<reference evidence="1" key="1">
    <citation type="submission" date="2016-01" db="EMBL/GenBank/DDBJ databases">
        <authorList>
            <person name="Peeters Charlotte."/>
        </authorList>
    </citation>
    <scope>NUCLEOTIDE SEQUENCE</scope>
    <source>
        <strain evidence="1">LMG 22936</strain>
    </source>
</reference>
<dbReference type="InterPro" id="IPR007710">
    <property type="entry name" value="Nucleoside_deoxyribTrfase"/>
</dbReference>
<dbReference type="RefSeq" id="WP_327355708.1">
    <property type="nucleotide sequence ID" value="NZ_FCNZ02000044.1"/>
</dbReference>
<dbReference type="Gene3D" id="1.10.10.10">
    <property type="entry name" value="Winged helix-like DNA-binding domain superfamily/Winged helix DNA-binding domain"/>
    <property type="match status" value="1"/>
</dbReference>
<proteinExistence type="predicted"/>
<dbReference type="GO" id="GO:0009159">
    <property type="term" value="P:deoxyribonucleoside monophosphate catabolic process"/>
    <property type="evidence" value="ECO:0007669"/>
    <property type="project" value="TreeGrafter"/>
</dbReference>
<gene>
    <name evidence="1" type="ORF">AWB66_05902</name>
</gene>
<dbReference type="PANTHER" id="PTHR15364">
    <property type="entry name" value="2'-DEOXYNUCLEOSIDE 5'-PHOSPHATE N-HYDROLASE 1"/>
    <property type="match status" value="1"/>
</dbReference>
<organism evidence="1 2">
    <name type="scientific">Caballeronia telluris</name>
    <dbReference type="NCBI Taxonomy" id="326475"/>
    <lineage>
        <taxon>Bacteria</taxon>
        <taxon>Pseudomonadati</taxon>
        <taxon>Pseudomonadota</taxon>
        <taxon>Betaproteobacteria</taxon>
        <taxon>Burkholderiales</taxon>
        <taxon>Burkholderiaceae</taxon>
        <taxon>Caballeronia</taxon>
    </lineage>
</organism>
<dbReference type="Pfam" id="PF05014">
    <property type="entry name" value="Nuc_deoxyrib_tr"/>
    <property type="match status" value="1"/>
</dbReference>
<dbReference type="GO" id="GO:0070694">
    <property type="term" value="F:5-hydroxymethyl-dUMP N-hydrolase activity"/>
    <property type="evidence" value="ECO:0007669"/>
    <property type="project" value="TreeGrafter"/>
</dbReference>
<dbReference type="EMBL" id="FCNZ02000044">
    <property type="protein sequence ID" value="SAL78713.1"/>
    <property type="molecule type" value="Genomic_DNA"/>
</dbReference>
<dbReference type="Gene3D" id="3.40.50.450">
    <property type="match status" value="1"/>
</dbReference>
<protein>
    <submittedName>
        <fullName evidence="1">Nucleoside 2-deoxyribosyltransferase</fullName>
    </submittedName>
</protein>
<dbReference type="AlphaFoldDB" id="A0A158KD98"/>
<dbReference type="GO" id="GO:0016740">
    <property type="term" value="F:transferase activity"/>
    <property type="evidence" value="ECO:0007669"/>
    <property type="project" value="UniProtKB-KW"/>
</dbReference>
<keyword evidence="2" id="KW-1185">Reference proteome</keyword>
<dbReference type="InterPro" id="IPR036388">
    <property type="entry name" value="WH-like_DNA-bd_sf"/>
</dbReference>
<accession>A0A158KD98</accession>
<name>A0A158KD98_9BURK</name>
<dbReference type="PANTHER" id="PTHR15364:SF0">
    <property type="entry name" value="2'-DEOXYNUCLEOSIDE 5'-PHOSPHATE N-HYDROLASE 1"/>
    <property type="match status" value="1"/>
</dbReference>
<dbReference type="InterPro" id="IPR051239">
    <property type="entry name" value="2'-dNMP_N-hydrolase"/>
</dbReference>
<evidence type="ECO:0000313" key="2">
    <source>
        <dbReference type="Proteomes" id="UP000054717"/>
    </source>
</evidence>
<sequence>MSKRNPTKSQRAVMELLDQGLPVEHIANSLGKSVLAVKKQLNRIKRRVREGRIDPSPLPIERAASEPRIYLAGFDVFRRNAKDYGEHLKQLCRDRGFVGLYPLDGQVPSLLQRQDAARWIYAANIELIRSADIVMANLDDFRGAGEPDCGTAFEVGSLSRSANRCGRIGQPKRRSLNALRQQRLKAKALSVPVAISLRTSA</sequence>
<evidence type="ECO:0000313" key="1">
    <source>
        <dbReference type="EMBL" id="SAL78713.1"/>
    </source>
</evidence>
<dbReference type="STRING" id="326475.AWB66_05902"/>